<evidence type="ECO:0000313" key="4">
    <source>
        <dbReference type="Proteomes" id="UP000816034"/>
    </source>
</evidence>
<dbReference type="GeneID" id="68097279"/>
<feature type="compositionally biased region" description="Polar residues" evidence="1">
    <location>
        <begin position="34"/>
        <end position="49"/>
    </location>
</feature>
<name>A0AA88GQW9_NAELO</name>
<protein>
    <submittedName>
        <fullName evidence="3">Uncharacterized protein</fullName>
    </submittedName>
</protein>
<organism evidence="3 4">
    <name type="scientific">Naegleria lovaniensis</name>
    <name type="common">Amoeba</name>
    <dbReference type="NCBI Taxonomy" id="51637"/>
    <lineage>
        <taxon>Eukaryota</taxon>
        <taxon>Discoba</taxon>
        <taxon>Heterolobosea</taxon>
        <taxon>Tetramitia</taxon>
        <taxon>Eutetramitia</taxon>
        <taxon>Vahlkampfiidae</taxon>
        <taxon>Naegleria</taxon>
    </lineage>
</organism>
<keyword evidence="2" id="KW-0812">Transmembrane</keyword>
<dbReference type="AlphaFoldDB" id="A0AA88GQW9"/>
<reference evidence="3 4" key="1">
    <citation type="journal article" date="2018" name="BMC Genomics">
        <title>The genome of Naegleria lovaniensis, the basis for a comparative approach to unravel pathogenicity factors of the human pathogenic amoeba N. fowleri.</title>
        <authorList>
            <person name="Liechti N."/>
            <person name="Schurch N."/>
            <person name="Bruggmann R."/>
            <person name="Wittwer M."/>
        </authorList>
    </citation>
    <scope>NUCLEOTIDE SEQUENCE [LARGE SCALE GENOMIC DNA]</scope>
    <source>
        <strain evidence="3 4">ATCC 30569</strain>
    </source>
</reference>
<proteinExistence type="predicted"/>
<keyword evidence="4" id="KW-1185">Reference proteome</keyword>
<evidence type="ECO:0000313" key="3">
    <source>
        <dbReference type="EMBL" id="KAG2382857.1"/>
    </source>
</evidence>
<accession>A0AA88GQW9</accession>
<gene>
    <name evidence="3" type="ORF">C9374_004824</name>
</gene>
<feature type="transmembrane region" description="Helical" evidence="2">
    <location>
        <begin position="326"/>
        <end position="352"/>
    </location>
</feature>
<keyword evidence="2" id="KW-1133">Transmembrane helix</keyword>
<sequence>MMPSEFLHPTTSKKQDGGGKGSSSSDNKKKFDSNLQIQNVKSNHGTGLSDNKKHHLNHNSGSIMSQSSGRQRSHSFDQREDFIEELRRYSEDFDRVLNEMFSPTLENDLLEGDFSQDLPAVYISSKPQKKKREWLSKLFAFRKQEKDELYSSNIQKSSSMEEIWPHSKPGFRNSLDYSIQGSPRAVPTPTSALSQHTNYSQLFDADYTNHVTPIYYTPNEDNTAIEFYKVSNKEEVEIPTHLQNQHQSVVTDLEQQVLENQQPNSSHQDFAQPPQLSTKPALESCSDVPILGVGLPFEIVSEMGTNNICLKLQGEKRIDSSMLVDALLIVLGSLLIPPLLLFSIPFALYRLYKYLKKKGRERSISRYIIFDHHSMKIEKRLYTSGQRKILYKGCLPRNVLADEAATENARKTYSYYHESSPENTHIYKQLHIVKMQHTHDHIDSIDFSEIASFDVEKETQAMDGNGHYEHALFFVCCVLKNGRKFRLNNEETNSIDIAYKKARQLKAAFEKSKLRATHAMNNNHSKRLELGHKRKSYNSINLENESVYEGGEAGSLRRSLSWSVR</sequence>
<evidence type="ECO:0000256" key="2">
    <source>
        <dbReference type="SAM" id="Phobius"/>
    </source>
</evidence>
<feature type="compositionally biased region" description="Polar residues" evidence="1">
    <location>
        <begin position="58"/>
        <end position="70"/>
    </location>
</feature>
<dbReference type="Proteomes" id="UP000816034">
    <property type="component" value="Unassembled WGS sequence"/>
</dbReference>
<feature type="region of interest" description="Disordered" evidence="1">
    <location>
        <begin position="1"/>
        <end position="77"/>
    </location>
</feature>
<comment type="caution">
    <text evidence="3">The sequence shown here is derived from an EMBL/GenBank/DDBJ whole genome shotgun (WGS) entry which is preliminary data.</text>
</comment>
<dbReference type="RefSeq" id="XP_044548536.1">
    <property type="nucleotide sequence ID" value="XM_044694506.1"/>
</dbReference>
<evidence type="ECO:0000256" key="1">
    <source>
        <dbReference type="SAM" id="MobiDB-lite"/>
    </source>
</evidence>
<dbReference type="EMBL" id="PYSW02000022">
    <property type="protein sequence ID" value="KAG2382857.1"/>
    <property type="molecule type" value="Genomic_DNA"/>
</dbReference>
<keyword evidence="2" id="KW-0472">Membrane</keyword>